<name>A0ABT5V950_9BACI</name>
<accession>A0ABT5V950</accession>
<dbReference type="EMBL" id="JAOTPO010000001">
    <property type="protein sequence ID" value="MDE5411971.1"/>
    <property type="molecule type" value="Genomic_DNA"/>
</dbReference>
<gene>
    <name evidence="1" type="ORF">N7Z68_01060</name>
</gene>
<dbReference type="Proteomes" id="UP001148125">
    <property type="component" value="Unassembled WGS sequence"/>
</dbReference>
<dbReference type="RefSeq" id="WP_275116599.1">
    <property type="nucleotide sequence ID" value="NZ_JAOTPO010000001.1"/>
</dbReference>
<comment type="caution">
    <text evidence="1">The sequence shown here is derived from an EMBL/GenBank/DDBJ whole genome shotgun (WGS) entry which is preliminary data.</text>
</comment>
<evidence type="ECO:0000313" key="1">
    <source>
        <dbReference type="EMBL" id="MDE5411971.1"/>
    </source>
</evidence>
<evidence type="ECO:0000313" key="2">
    <source>
        <dbReference type="Proteomes" id="UP001148125"/>
    </source>
</evidence>
<protein>
    <submittedName>
        <fullName evidence="1">Uncharacterized protein</fullName>
    </submittedName>
</protein>
<keyword evidence="2" id="KW-1185">Reference proteome</keyword>
<proteinExistence type="predicted"/>
<reference evidence="1" key="1">
    <citation type="submission" date="2024-05" db="EMBL/GenBank/DDBJ databases">
        <title>Alkalihalobacillus sp. strain MEB203 novel alkaliphilic bacterium from Lonar Lake, India.</title>
        <authorList>
            <person name="Joshi A."/>
            <person name="Thite S."/>
            <person name="Mengade P."/>
        </authorList>
    </citation>
    <scope>NUCLEOTIDE SEQUENCE</scope>
    <source>
        <strain evidence="1">MEB 203</strain>
    </source>
</reference>
<sequence length="281" mass="33237">MNKKQLVLAVSIGFLVIFSLINYVQLTKISDDMSILRHSIEGVSSSLNDIEYRVSNTLHEFNEEQRWVRNSFFEVKGVQSEPEQVKVLVSWALRELDHNEQLFFLYREQGASEWQQIEVEEVDSLSYEIELILSLKGNYETQILAVSEERKRSEELQYLSIFDQVQDRIHAEVYVYSYSHDYMDLHIMMQQYGGGHMFLEDKELLKIRSAKAHIYVNDKLLETVDVLANSNQETYTPYDLMYEYNERIQFDEEIDELGQVRVELIIKDGMGIEYKRTSFDY</sequence>
<organism evidence="1 2">
    <name type="scientific">Alkalihalobacterium chitinilyticum</name>
    <dbReference type="NCBI Taxonomy" id="2980103"/>
    <lineage>
        <taxon>Bacteria</taxon>
        <taxon>Bacillati</taxon>
        <taxon>Bacillota</taxon>
        <taxon>Bacilli</taxon>
        <taxon>Bacillales</taxon>
        <taxon>Bacillaceae</taxon>
        <taxon>Alkalihalobacterium</taxon>
    </lineage>
</organism>